<keyword evidence="2" id="KW-1185">Reference proteome</keyword>
<gene>
    <name evidence="1" type="ORF">CTRU02_207265</name>
</gene>
<protein>
    <submittedName>
        <fullName evidence="1">NmrA-like family protein</fullName>
    </submittedName>
</protein>
<name>A0ACC3Z0E5_COLTU</name>
<proteinExistence type="predicted"/>
<accession>A0ACC3Z0E5</accession>
<evidence type="ECO:0000313" key="2">
    <source>
        <dbReference type="Proteomes" id="UP000805649"/>
    </source>
</evidence>
<evidence type="ECO:0000313" key="1">
    <source>
        <dbReference type="EMBL" id="KAL0937534.1"/>
    </source>
</evidence>
<reference evidence="1 2" key="1">
    <citation type="journal article" date="2020" name="Phytopathology">
        <title>Genome Sequence Resources of Colletotrichum truncatum, C. plurivorum, C. musicola, and C. sojae: Four Species Pathogenic to Soybean (Glycine max).</title>
        <authorList>
            <person name="Rogerio F."/>
            <person name="Boufleur T.R."/>
            <person name="Ciampi-Guillardi M."/>
            <person name="Sukno S.A."/>
            <person name="Thon M.R."/>
            <person name="Massola Junior N.S."/>
            <person name="Baroncelli R."/>
        </authorList>
    </citation>
    <scope>NUCLEOTIDE SEQUENCE [LARGE SCALE GENOMIC DNA]</scope>
    <source>
        <strain evidence="1 2">CMES1059</strain>
    </source>
</reference>
<comment type="caution">
    <text evidence="1">The sequence shown here is derived from an EMBL/GenBank/DDBJ whole genome shotgun (WGS) entry which is preliminary data.</text>
</comment>
<sequence>MGVVAVAGGTGGVGKTVVEQLLLDDSHKVFVLGRKVWAASRSAKEADFLQVDYANIDALARILEDHNIDTVISTINLENDAGSQSQLGLIAAAEKSQATRRFIPSEFLTPMDEEDPKAGAGFGGWVPNARALKKTNLEYIRISIGFFSDYWGMPRVKSNLKPFHWFLNMERGLAVIPGSGDDVFTVTYSEDLGRAIVALVNSEERWPKEGILRGDTISVNKLVSIAEKIRGSKLDVIYDSVEDLKKGNATLVHAPNAEPENEAKANLAMVVQMIMAGACLLPQDDRDLRKRFPDLHLTTVEGLLEAAWGS</sequence>
<dbReference type="Proteomes" id="UP000805649">
    <property type="component" value="Unassembled WGS sequence"/>
</dbReference>
<dbReference type="EMBL" id="VUJX02000004">
    <property type="protein sequence ID" value="KAL0937534.1"/>
    <property type="molecule type" value="Genomic_DNA"/>
</dbReference>
<organism evidence="1 2">
    <name type="scientific">Colletotrichum truncatum</name>
    <name type="common">Anthracnose fungus</name>
    <name type="synonym">Colletotrichum capsici</name>
    <dbReference type="NCBI Taxonomy" id="5467"/>
    <lineage>
        <taxon>Eukaryota</taxon>
        <taxon>Fungi</taxon>
        <taxon>Dikarya</taxon>
        <taxon>Ascomycota</taxon>
        <taxon>Pezizomycotina</taxon>
        <taxon>Sordariomycetes</taxon>
        <taxon>Hypocreomycetidae</taxon>
        <taxon>Glomerellales</taxon>
        <taxon>Glomerellaceae</taxon>
        <taxon>Colletotrichum</taxon>
        <taxon>Colletotrichum truncatum species complex</taxon>
    </lineage>
</organism>